<dbReference type="InterPro" id="IPR050093">
    <property type="entry name" value="ABC_SmlMolc_Importer"/>
</dbReference>
<evidence type="ECO:0000256" key="2">
    <source>
        <dbReference type="ARBA" id="ARBA00022741"/>
    </source>
</evidence>
<name>A7GVV5_CAMC5</name>
<protein>
    <submittedName>
        <fullName evidence="5">Nitrate/sulfonate/bicarbonate ABC transporter, ATP-binding protein</fullName>
    </submittedName>
</protein>
<dbReference type="InterPro" id="IPR027417">
    <property type="entry name" value="P-loop_NTPase"/>
</dbReference>
<dbReference type="InterPro" id="IPR003593">
    <property type="entry name" value="AAA+_ATPase"/>
</dbReference>
<organism evidence="5 6">
    <name type="scientific">Campylobacter curvus (strain 525.92)</name>
    <dbReference type="NCBI Taxonomy" id="360105"/>
    <lineage>
        <taxon>Bacteria</taxon>
        <taxon>Pseudomonadati</taxon>
        <taxon>Campylobacterota</taxon>
        <taxon>Epsilonproteobacteria</taxon>
        <taxon>Campylobacterales</taxon>
        <taxon>Campylobacteraceae</taxon>
        <taxon>Campylobacter</taxon>
    </lineage>
</organism>
<keyword evidence="6" id="KW-1185">Reference proteome</keyword>
<dbReference type="AlphaFoldDB" id="A7GVV5"/>
<evidence type="ECO:0000313" key="6">
    <source>
        <dbReference type="Proteomes" id="UP000006380"/>
    </source>
</evidence>
<dbReference type="SMART" id="SM00382">
    <property type="entry name" value="AAA"/>
    <property type="match status" value="1"/>
</dbReference>
<keyword evidence="2" id="KW-0547">Nucleotide-binding</keyword>
<feature type="domain" description="ABC transporter" evidence="4">
    <location>
        <begin position="2"/>
        <end position="231"/>
    </location>
</feature>
<evidence type="ECO:0000256" key="3">
    <source>
        <dbReference type="ARBA" id="ARBA00022840"/>
    </source>
</evidence>
<accession>A7GVV5</accession>
<reference evidence="5" key="1">
    <citation type="submission" date="2016-07" db="EMBL/GenBank/DDBJ databases">
        <title>Comparative genomics of the Campylobacter concisus group.</title>
        <authorList>
            <person name="Miller W.G."/>
            <person name="Yee E."/>
            <person name="Chapman M.H."/>
            <person name="Huynh S."/>
            <person name="Bono J.L."/>
            <person name="On S.L.W."/>
            <person name="StLeger J."/>
            <person name="Foster G."/>
            <person name="Parker C.T."/>
        </authorList>
    </citation>
    <scope>NUCLEOTIDE SEQUENCE</scope>
    <source>
        <strain evidence="5">525.92</strain>
    </source>
</reference>
<gene>
    <name evidence="5" type="ORF">CCV52592_1128</name>
</gene>
<dbReference type="PROSITE" id="PS00211">
    <property type="entry name" value="ABC_TRANSPORTER_1"/>
    <property type="match status" value="1"/>
</dbReference>
<dbReference type="PROSITE" id="PS50893">
    <property type="entry name" value="ABC_TRANSPORTER_2"/>
    <property type="match status" value="1"/>
</dbReference>
<dbReference type="PANTHER" id="PTHR42781">
    <property type="entry name" value="SPERMIDINE/PUTRESCINE IMPORT ATP-BINDING PROTEIN POTA"/>
    <property type="match status" value="1"/>
</dbReference>
<keyword evidence="1" id="KW-0813">Transport</keyword>
<dbReference type="EMBL" id="CP000767">
    <property type="protein sequence ID" value="EAT99793.1"/>
    <property type="molecule type" value="Genomic_DNA"/>
</dbReference>
<dbReference type="STRING" id="360105.CCV52592_1128"/>
<dbReference type="GO" id="GO:0016887">
    <property type="term" value="F:ATP hydrolysis activity"/>
    <property type="evidence" value="ECO:0007669"/>
    <property type="project" value="InterPro"/>
</dbReference>
<evidence type="ECO:0000259" key="4">
    <source>
        <dbReference type="PROSITE" id="PS50893"/>
    </source>
</evidence>
<sequence>MIEIKNLSKSFGKHQILKDINLRIGRNEFCVLLGGSGSGKTTLLNILSGASEFDGGEVRIGERKFTSRVSMDKSRQIITQTYSLMPWLSAKENIKFALKCSGMKDKWLRESRAEEFLQLVGLAHRAQMFPHSLSGGQKQRVAIARALSLSPEILFLDEPFSALDPITRANLQLRLKEISSTLTSIFVTHDIDEALFLAGKIVVLHDGRIIKELSNPKFNPHDVRYFELKAKIFDLINGEDSDPEYMI</sequence>
<dbReference type="SUPFAM" id="SSF52540">
    <property type="entry name" value="P-loop containing nucleoside triphosphate hydrolases"/>
    <property type="match status" value="1"/>
</dbReference>
<dbReference type="OrthoDB" id="9814623at2"/>
<dbReference type="RefSeq" id="WP_011991645.1">
    <property type="nucleotide sequence ID" value="NC_009715.2"/>
</dbReference>
<dbReference type="Gene3D" id="3.40.50.300">
    <property type="entry name" value="P-loop containing nucleotide triphosphate hydrolases"/>
    <property type="match status" value="1"/>
</dbReference>
<dbReference type="Proteomes" id="UP000006380">
    <property type="component" value="Chromosome"/>
</dbReference>
<dbReference type="Pfam" id="PF00005">
    <property type="entry name" value="ABC_tran"/>
    <property type="match status" value="1"/>
</dbReference>
<proteinExistence type="predicted"/>
<evidence type="ECO:0000313" key="5">
    <source>
        <dbReference type="EMBL" id="EAT99793.1"/>
    </source>
</evidence>
<dbReference type="InterPro" id="IPR017871">
    <property type="entry name" value="ABC_transporter-like_CS"/>
</dbReference>
<evidence type="ECO:0000256" key="1">
    <source>
        <dbReference type="ARBA" id="ARBA00022448"/>
    </source>
</evidence>
<dbReference type="GO" id="GO:0005524">
    <property type="term" value="F:ATP binding"/>
    <property type="evidence" value="ECO:0007669"/>
    <property type="project" value="UniProtKB-KW"/>
</dbReference>
<keyword evidence="3 5" id="KW-0067">ATP-binding</keyword>
<dbReference type="InterPro" id="IPR003439">
    <property type="entry name" value="ABC_transporter-like_ATP-bd"/>
</dbReference>
<dbReference type="KEGG" id="ccv:CCV52592_1128"/>
<dbReference type="PANTHER" id="PTHR42781:SF8">
    <property type="entry name" value="BICARBONATE TRANSPORT ATP-BINDING PROTEIN CMPC"/>
    <property type="match status" value="1"/>
</dbReference>
<dbReference type="HOGENOM" id="CLU_000604_1_22_7"/>